<dbReference type="OrthoDB" id="9791543at2"/>
<organism evidence="4 5">
    <name type="scientific">Crenothrix polyspora</name>
    <dbReference type="NCBI Taxonomy" id="360316"/>
    <lineage>
        <taxon>Bacteria</taxon>
        <taxon>Pseudomonadati</taxon>
        <taxon>Pseudomonadota</taxon>
        <taxon>Gammaproteobacteria</taxon>
        <taxon>Methylococcales</taxon>
        <taxon>Crenotrichaceae</taxon>
        <taxon>Crenothrix</taxon>
    </lineage>
</organism>
<dbReference type="PANTHER" id="PTHR39206:SF1">
    <property type="entry name" value="SLL8004 PROTEIN"/>
    <property type="match status" value="1"/>
</dbReference>
<dbReference type="SUPFAM" id="SSF52540">
    <property type="entry name" value="P-loop containing nucleoside triphosphate hydrolases"/>
    <property type="match status" value="1"/>
</dbReference>
<dbReference type="Pfam" id="PF06414">
    <property type="entry name" value="Zeta_toxin"/>
    <property type="match status" value="1"/>
</dbReference>
<dbReference type="PANTHER" id="PTHR39206">
    <property type="entry name" value="SLL8004 PROTEIN"/>
    <property type="match status" value="1"/>
</dbReference>
<keyword evidence="1" id="KW-0547">Nucleotide-binding</keyword>
<dbReference type="EMBL" id="FUKI01000069">
    <property type="protein sequence ID" value="SJM90855.1"/>
    <property type="molecule type" value="Genomic_DNA"/>
</dbReference>
<dbReference type="GO" id="GO:0005524">
    <property type="term" value="F:ATP binding"/>
    <property type="evidence" value="ECO:0007669"/>
    <property type="project" value="UniProtKB-KW"/>
</dbReference>
<dbReference type="InterPro" id="IPR027417">
    <property type="entry name" value="P-loop_NTPase"/>
</dbReference>
<dbReference type="GO" id="GO:0016301">
    <property type="term" value="F:kinase activity"/>
    <property type="evidence" value="ECO:0007669"/>
    <property type="project" value="InterPro"/>
</dbReference>
<sequence>MSGITVSGITPRLRIFAGPNGSGKSTINAVIRPELLGVYVNPDEIEKTIRERGDFLDLASYGVDTSAAEILTFFQQSTLLAKADLLDEADALRFNDNKLSFFEVSMNAYFASVAADFIRQKLLETRVSFTFETVMSSPDKVAFLQKAQQHGYRTYLYYVATEDPDINISRVRYRVKMGGHPVPVDKIVSRYFRSLGLLKEAIRYSNRAYIFDNSGQQQVFVAEITDGHALEIKTERLPNWFKHAVMDNI</sequence>
<evidence type="ECO:0000313" key="4">
    <source>
        <dbReference type="EMBL" id="SJM90855.1"/>
    </source>
</evidence>
<feature type="domain" description="Zeta toxin" evidence="3">
    <location>
        <begin position="112"/>
        <end position="198"/>
    </location>
</feature>
<protein>
    <recommendedName>
        <fullName evidence="3">Zeta toxin domain-containing protein</fullName>
    </recommendedName>
</protein>
<accession>A0A1R4H3L9</accession>
<dbReference type="Gene3D" id="3.40.50.300">
    <property type="entry name" value="P-loop containing nucleotide triphosphate hydrolases"/>
    <property type="match status" value="1"/>
</dbReference>
<dbReference type="InterPro" id="IPR010488">
    <property type="entry name" value="Zeta_toxin_domain"/>
</dbReference>
<dbReference type="AlphaFoldDB" id="A0A1R4H3L9"/>
<evidence type="ECO:0000259" key="3">
    <source>
        <dbReference type="Pfam" id="PF06414"/>
    </source>
</evidence>
<evidence type="ECO:0000256" key="1">
    <source>
        <dbReference type="ARBA" id="ARBA00022741"/>
    </source>
</evidence>
<proteinExistence type="predicted"/>
<keyword evidence="5" id="KW-1185">Reference proteome</keyword>
<name>A0A1R4H3L9_9GAMM</name>
<reference evidence="5" key="1">
    <citation type="submission" date="2017-02" db="EMBL/GenBank/DDBJ databases">
        <authorList>
            <person name="Daims H."/>
        </authorList>
    </citation>
    <scope>NUCLEOTIDE SEQUENCE [LARGE SCALE GENOMIC DNA]</scope>
</reference>
<keyword evidence="2" id="KW-0067">ATP-binding</keyword>
<evidence type="ECO:0000313" key="5">
    <source>
        <dbReference type="Proteomes" id="UP000195667"/>
    </source>
</evidence>
<evidence type="ECO:0000256" key="2">
    <source>
        <dbReference type="ARBA" id="ARBA00022840"/>
    </source>
</evidence>
<gene>
    <name evidence="4" type="ORF">CRENPOLYSF1_1600004</name>
</gene>
<dbReference type="Proteomes" id="UP000195667">
    <property type="component" value="Unassembled WGS sequence"/>
</dbReference>